<comment type="caution">
    <text evidence="5">The sequence shown here is derived from an EMBL/GenBank/DDBJ whole genome shotgun (WGS) entry which is preliminary data.</text>
</comment>
<dbReference type="EMBL" id="JAJKFT010000004">
    <property type="protein sequence ID" value="MCC9628787.1"/>
    <property type="molecule type" value="Genomic_DNA"/>
</dbReference>
<dbReference type="CDD" id="cd04186">
    <property type="entry name" value="GT_2_like_c"/>
    <property type="match status" value="1"/>
</dbReference>
<feature type="domain" description="Glycosyltransferase 2-like" evidence="4">
    <location>
        <begin position="11"/>
        <end position="147"/>
    </location>
</feature>
<evidence type="ECO:0000256" key="1">
    <source>
        <dbReference type="ARBA" id="ARBA00006739"/>
    </source>
</evidence>
<dbReference type="Pfam" id="PF00535">
    <property type="entry name" value="Glycos_transf_2"/>
    <property type="match status" value="1"/>
</dbReference>
<keyword evidence="2" id="KW-0328">Glycosyltransferase</keyword>
<evidence type="ECO:0000256" key="2">
    <source>
        <dbReference type="ARBA" id="ARBA00022676"/>
    </source>
</evidence>
<name>A0A9X1MM01_9BACT</name>
<reference evidence="5" key="1">
    <citation type="submission" date="2021-11" db="EMBL/GenBank/DDBJ databases">
        <title>Genome sequence.</title>
        <authorList>
            <person name="Sun Q."/>
        </authorList>
    </citation>
    <scope>NUCLEOTIDE SEQUENCE</scope>
    <source>
        <strain evidence="5">JC732</strain>
    </source>
</reference>
<protein>
    <submittedName>
        <fullName evidence="5">Glycosyltransferase family 2 protein</fullName>
    </submittedName>
</protein>
<evidence type="ECO:0000313" key="5">
    <source>
        <dbReference type="EMBL" id="MCC9628787.1"/>
    </source>
</evidence>
<dbReference type="AlphaFoldDB" id="A0A9X1MM01"/>
<keyword evidence="6" id="KW-1185">Reference proteome</keyword>
<dbReference type="RefSeq" id="WP_230218262.1">
    <property type="nucleotide sequence ID" value="NZ_JAJKFT010000004.1"/>
</dbReference>
<dbReference type="PANTHER" id="PTHR43179:SF12">
    <property type="entry name" value="GALACTOFURANOSYLTRANSFERASE GLFT2"/>
    <property type="match status" value="1"/>
</dbReference>
<sequence length="296" mass="33204">MESSLDAVACVIVNYRCVDETIACVERLQGSEHASPHIFVVDNNSPDDSVEGLTARLPEGVELVVSGRNLGYGDGCNLGIRKAAEQGFQFVWVLTPDVQVADGALSKLMEVMLQEPTIGICGPEVVAGDEVIAQSLVFENRGFLPMHKMRPTDSPTPNREVRSTGYVDGCAILLRVATLRQIGLFRDDFFLYFEETELCLRAADFGWKVMIVSDAKVITRPMNEERNGRDYYMIRNSIYLARVRRRYRMRTVGRHVLETAYLTLRYPRLCLRRISILFRGVYAGSTGRLGELPTIG</sequence>
<evidence type="ECO:0000259" key="4">
    <source>
        <dbReference type="Pfam" id="PF00535"/>
    </source>
</evidence>
<dbReference type="SUPFAM" id="SSF53448">
    <property type="entry name" value="Nucleotide-diphospho-sugar transferases"/>
    <property type="match status" value="1"/>
</dbReference>
<dbReference type="InterPro" id="IPR029044">
    <property type="entry name" value="Nucleotide-diphossugar_trans"/>
</dbReference>
<proteinExistence type="inferred from homology"/>
<dbReference type="GO" id="GO:0016757">
    <property type="term" value="F:glycosyltransferase activity"/>
    <property type="evidence" value="ECO:0007669"/>
    <property type="project" value="UniProtKB-KW"/>
</dbReference>
<comment type="similarity">
    <text evidence="1">Belongs to the glycosyltransferase 2 family.</text>
</comment>
<dbReference type="PANTHER" id="PTHR43179">
    <property type="entry name" value="RHAMNOSYLTRANSFERASE WBBL"/>
    <property type="match status" value="1"/>
</dbReference>
<keyword evidence="3" id="KW-0808">Transferase</keyword>
<dbReference type="InterPro" id="IPR001173">
    <property type="entry name" value="Glyco_trans_2-like"/>
</dbReference>
<dbReference type="Proteomes" id="UP001139103">
    <property type="component" value="Unassembled WGS sequence"/>
</dbReference>
<evidence type="ECO:0000313" key="6">
    <source>
        <dbReference type="Proteomes" id="UP001139103"/>
    </source>
</evidence>
<dbReference type="Gene3D" id="3.90.550.10">
    <property type="entry name" value="Spore Coat Polysaccharide Biosynthesis Protein SpsA, Chain A"/>
    <property type="match status" value="1"/>
</dbReference>
<evidence type="ECO:0000256" key="3">
    <source>
        <dbReference type="ARBA" id="ARBA00022679"/>
    </source>
</evidence>
<organism evidence="5 6">
    <name type="scientific">Blastopirellula sediminis</name>
    <dbReference type="NCBI Taxonomy" id="2894196"/>
    <lineage>
        <taxon>Bacteria</taxon>
        <taxon>Pseudomonadati</taxon>
        <taxon>Planctomycetota</taxon>
        <taxon>Planctomycetia</taxon>
        <taxon>Pirellulales</taxon>
        <taxon>Pirellulaceae</taxon>
        <taxon>Blastopirellula</taxon>
    </lineage>
</organism>
<gene>
    <name evidence="5" type="ORF">LOC68_10290</name>
</gene>
<accession>A0A9X1MM01</accession>